<dbReference type="GO" id="GO:0048544">
    <property type="term" value="P:recognition of pollen"/>
    <property type="evidence" value="ECO:0007669"/>
    <property type="project" value="InterPro"/>
</dbReference>
<evidence type="ECO:0000259" key="15">
    <source>
        <dbReference type="PROSITE" id="PS50948"/>
    </source>
</evidence>
<dbReference type="SMART" id="SM00220">
    <property type="entry name" value="S_TKc"/>
    <property type="match status" value="1"/>
</dbReference>
<dbReference type="FunFam" id="3.30.200.20:FF:000195">
    <property type="entry name" value="G-type lectin S-receptor-like serine/threonine-protein kinase"/>
    <property type="match status" value="1"/>
</dbReference>
<evidence type="ECO:0000256" key="8">
    <source>
        <dbReference type="ARBA" id="ARBA00023157"/>
    </source>
</evidence>
<keyword evidence="6 16" id="KW-0418">Kinase</keyword>
<dbReference type="PROSITE" id="PS50011">
    <property type="entry name" value="PROTEIN_KINASE_DOM"/>
    <property type="match status" value="1"/>
</dbReference>
<keyword evidence="5" id="KW-0547">Nucleotide-binding</keyword>
<dbReference type="InterPro" id="IPR003609">
    <property type="entry name" value="Pan_app"/>
</dbReference>
<comment type="caution">
    <text evidence="16">The sequence shown here is derived from an EMBL/GenBank/DDBJ whole genome shotgun (WGS) entry which is preliminary data.</text>
</comment>
<evidence type="ECO:0000259" key="14">
    <source>
        <dbReference type="PROSITE" id="PS50026"/>
    </source>
</evidence>
<dbReference type="InterPro" id="IPR008271">
    <property type="entry name" value="Ser/Thr_kinase_AS"/>
</dbReference>
<keyword evidence="16" id="KW-0430">Lectin</keyword>
<dbReference type="Pfam" id="PF07714">
    <property type="entry name" value="PK_Tyr_Ser-Thr"/>
    <property type="match status" value="1"/>
</dbReference>
<protein>
    <recommendedName>
        <fullName evidence="1">non-specific serine/threonine protein kinase</fullName>
        <ecNumber evidence="1">2.7.11.1</ecNumber>
    </recommendedName>
</protein>
<dbReference type="GO" id="GO:0004674">
    <property type="term" value="F:protein serine/threonine kinase activity"/>
    <property type="evidence" value="ECO:0007669"/>
    <property type="project" value="UniProtKB-KW"/>
</dbReference>
<dbReference type="Pfam" id="PF08276">
    <property type="entry name" value="PAN_2"/>
    <property type="match status" value="1"/>
</dbReference>
<dbReference type="InterPro" id="IPR000742">
    <property type="entry name" value="EGF"/>
</dbReference>
<dbReference type="FunFam" id="1.10.510.10:FF:000060">
    <property type="entry name" value="G-type lectin S-receptor-like serine/threonine-protein kinase"/>
    <property type="match status" value="1"/>
</dbReference>
<comment type="caution">
    <text evidence="12">Lacks conserved residue(s) required for the propagation of feature annotation.</text>
</comment>
<dbReference type="InterPro" id="IPR000719">
    <property type="entry name" value="Prot_kinase_dom"/>
</dbReference>
<dbReference type="PANTHER" id="PTHR27002">
    <property type="entry name" value="RECEPTOR-LIKE SERINE/THREONINE-PROTEIN KINASE SD1-8"/>
    <property type="match status" value="1"/>
</dbReference>
<evidence type="ECO:0000256" key="10">
    <source>
        <dbReference type="ARBA" id="ARBA00047899"/>
    </source>
</evidence>
<dbReference type="Gene3D" id="1.10.510.10">
    <property type="entry name" value="Transferase(Phosphotransferase) domain 1"/>
    <property type="match status" value="1"/>
</dbReference>
<dbReference type="SMART" id="SM00473">
    <property type="entry name" value="PAN_AP"/>
    <property type="match status" value="1"/>
</dbReference>
<proteinExistence type="predicted"/>
<evidence type="ECO:0000259" key="13">
    <source>
        <dbReference type="PROSITE" id="PS50011"/>
    </source>
</evidence>
<dbReference type="Pfam" id="PF00954">
    <property type="entry name" value="S_locus_glycop"/>
    <property type="match status" value="1"/>
</dbReference>
<dbReference type="AlphaFoldDB" id="A0A834TVV3"/>
<evidence type="ECO:0000256" key="9">
    <source>
        <dbReference type="ARBA" id="ARBA00023180"/>
    </source>
</evidence>
<evidence type="ECO:0000256" key="7">
    <source>
        <dbReference type="ARBA" id="ARBA00022840"/>
    </source>
</evidence>
<dbReference type="OrthoDB" id="785331at2759"/>
<evidence type="ECO:0000256" key="5">
    <source>
        <dbReference type="ARBA" id="ARBA00022741"/>
    </source>
</evidence>
<keyword evidence="16" id="KW-0675">Receptor</keyword>
<accession>A0A834TVV3</accession>
<comment type="catalytic activity">
    <reaction evidence="10">
        <text>L-threonyl-[protein] + ATP = O-phospho-L-threonyl-[protein] + ADP + H(+)</text>
        <dbReference type="Rhea" id="RHEA:46608"/>
        <dbReference type="Rhea" id="RHEA-COMP:11060"/>
        <dbReference type="Rhea" id="RHEA-COMP:11605"/>
        <dbReference type="ChEBI" id="CHEBI:15378"/>
        <dbReference type="ChEBI" id="CHEBI:30013"/>
        <dbReference type="ChEBI" id="CHEBI:30616"/>
        <dbReference type="ChEBI" id="CHEBI:61977"/>
        <dbReference type="ChEBI" id="CHEBI:456216"/>
        <dbReference type="EC" id="2.7.11.1"/>
    </reaction>
</comment>
<keyword evidence="8" id="KW-1015">Disulfide bond</keyword>
<sequence>MKIGWDLKRGLNRRLTAWKRWDDPSPGDFSCGVVMGVVPELVMWRNGSQLYQRSPWNGVLLGGKNTSVFGLQFIVNQDEVVYTSQVQDKSVITRVVLNQTNYHRERYLLDPKTQTWNLYSTVPKDNCDSYNPCGPNGNCVATDSPRCHCLAGFDPKSVDSYNALDWAQGCVRTEGWICGVKNKDGFRKFSGLKVPDTAKSWGDSGMGIEDCRDKCWKNCSCTAYSNMYFGGGGSGCLLWFGDLLDLRVATVPGQDLYVRMAVSDTGMYMNSINFISLISRKILCFCLFMLSSFRLQYNEDDTEKITTNNRDEGEQEDLELPYFDLPTIVQATNDFSSDNKLGQGGFGPVYKGTLGDGQEIAVKRLSQSSGQGLQEFKNEVIMCAKLQHRNLVKVLGCCIEGTEKMLVYEYMPNKSLDSVLFGCPQNKSLNWTQRFHVIFGIARGLLYLHQDSRLRIIHRDLKASNVLLDRELNPKISDFGMARMFRGDQIEGNTNRVVGTYGYMAPEYAVHGLFSTKSDVFSFGVLLLEIISGKKNRGASYPNYGFNLIGHAWKLWNEGNTKELVDSSLGDAFNLLEVLRCIHVSLLCMQQHPEDRPNMDLVLVMLSSECNLPQPKEPGFLIEKTSIEGEYSSNKQMMFSSSNEITMTLLQAR</sequence>
<dbReference type="PROSITE" id="PS50026">
    <property type="entry name" value="EGF_3"/>
    <property type="match status" value="1"/>
</dbReference>
<dbReference type="SUPFAM" id="SSF56112">
    <property type="entry name" value="Protein kinase-like (PK-like)"/>
    <property type="match status" value="1"/>
</dbReference>
<evidence type="ECO:0000313" key="17">
    <source>
        <dbReference type="Proteomes" id="UP000634136"/>
    </source>
</evidence>
<gene>
    <name evidence="16" type="ORF">G2W53_018760</name>
</gene>
<keyword evidence="4" id="KW-0732">Signal</keyword>
<evidence type="ECO:0000256" key="3">
    <source>
        <dbReference type="ARBA" id="ARBA00022679"/>
    </source>
</evidence>
<dbReference type="PANTHER" id="PTHR27002:SF932">
    <property type="entry name" value="RECEPTOR-LIKE SERINE_THREONINE-PROTEIN KINASE"/>
    <property type="match status" value="1"/>
</dbReference>
<feature type="domain" description="Apple" evidence="15">
    <location>
        <begin position="178"/>
        <end position="261"/>
    </location>
</feature>
<dbReference type="EC" id="2.7.11.1" evidence="1"/>
<evidence type="ECO:0000256" key="12">
    <source>
        <dbReference type="PROSITE-ProRule" id="PRU00076"/>
    </source>
</evidence>
<evidence type="ECO:0000313" key="16">
    <source>
        <dbReference type="EMBL" id="KAF7827596.1"/>
    </source>
</evidence>
<dbReference type="GO" id="GO:0030246">
    <property type="term" value="F:carbohydrate binding"/>
    <property type="evidence" value="ECO:0007669"/>
    <property type="project" value="UniProtKB-KW"/>
</dbReference>
<dbReference type="CDD" id="cd01098">
    <property type="entry name" value="PAN_AP_plant"/>
    <property type="match status" value="1"/>
</dbReference>
<reference evidence="16" key="1">
    <citation type="submission" date="2020-09" db="EMBL/GenBank/DDBJ databases">
        <title>Genome-Enabled Discovery of Anthraquinone Biosynthesis in Senna tora.</title>
        <authorList>
            <person name="Kang S.-H."/>
            <person name="Pandey R.P."/>
            <person name="Lee C.-M."/>
            <person name="Sim J.-S."/>
            <person name="Jeong J.-T."/>
            <person name="Choi B.-S."/>
            <person name="Jung M."/>
            <person name="Ginzburg D."/>
            <person name="Zhao K."/>
            <person name="Won S.Y."/>
            <person name="Oh T.-J."/>
            <person name="Yu Y."/>
            <person name="Kim N.-H."/>
            <person name="Lee O.R."/>
            <person name="Lee T.-H."/>
            <person name="Bashyal P."/>
            <person name="Kim T.-S."/>
            <person name="Lee W.-H."/>
            <person name="Kawkins C."/>
            <person name="Kim C.-K."/>
            <person name="Kim J.S."/>
            <person name="Ahn B.O."/>
            <person name="Rhee S.Y."/>
            <person name="Sohng J.K."/>
        </authorList>
    </citation>
    <scope>NUCLEOTIDE SEQUENCE</scope>
    <source>
        <tissue evidence="16">Leaf</tissue>
    </source>
</reference>
<name>A0A834TVV3_9FABA</name>
<evidence type="ECO:0000256" key="4">
    <source>
        <dbReference type="ARBA" id="ARBA00022729"/>
    </source>
</evidence>
<keyword evidence="7" id="KW-0067">ATP-binding</keyword>
<dbReference type="EMBL" id="JAAIUW010000006">
    <property type="protein sequence ID" value="KAF7827596.1"/>
    <property type="molecule type" value="Genomic_DNA"/>
</dbReference>
<evidence type="ECO:0000256" key="1">
    <source>
        <dbReference type="ARBA" id="ARBA00012513"/>
    </source>
</evidence>
<keyword evidence="3" id="KW-0808">Transferase</keyword>
<keyword evidence="2" id="KW-0723">Serine/threonine-protein kinase</keyword>
<evidence type="ECO:0000256" key="6">
    <source>
        <dbReference type="ARBA" id="ARBA00022777"/>
    </source>
</evidence>
<dbReference type="InterPro" id="IPR000858">
    <property type="entry name" value="S_locus_glycoprot_dom"/>
</dbReference>
<dbReference type="InterPro" id="IPR001245">
    <property type="entry name" value="Ser-Thr/Tyr_kinase_cat_dom"/>
</dbReference>
<dbReference type="PROSITE" id="PS50948">
    <property type="entry name" value="PAN"/>
    <property type="match status" value="1"/>
</dbReference>
<organism evidence="16 17">
    <name type="scientific">Senna tora</name>
    <dbReference type="NCBI Taxonomy" id="362788"/>
    <lineage>
        <taxon>Eukaryota</taxon>
        <taxon>Viridiplantae</taxon>
        <taxon>Streptophyta</taxon>
        <taxon>Embryophyta</taxon>
        <taxon>Tracheophyta</taxon>
        <taxon>Spermatophyta</taxon>
        <taxon>Magnoliopsida</taxon>
        <taxon>eudicotyledons</taxon>
        <taxon>Gunneridae</taxon>
        <taxon>Pentapetalae</taxon>
        <taxon>rosids</taxon>
        <taxon>fabids</taxon>
        <taxon>Fabales</taxon>
        <taxon>Fabaceae</taxon>
        <taxon>Caesalpinioideae</taxon>
        <taxon>Cassia clade</taxon>
        <taxon>Senna</taxon>
    </lineage>
</organism>
<evidence type="ECO:0000256" key="11">
    <source>
        <dbReference type="ARBA" id="ARBA00048679"/>
    </source>
</evidence>
<keyword evidence="9" id="KW-0325">Glycoprotein</keyword>
<feature type="domain" description="EGF-like" evidence="14">
    <location>
        <begin position="123"/>
        <end position="159"/>
    </location>
</feature>
<feature type="domain" description="Protein kinase" evidence="13">
    <location>
        <begin position="335"/>
        <end position="620"/>
    </location>
</feature>
<keyword evidence="12" id="KW-0245">EGF-like domain</keyword>
<keyword evidence="17" id="KW-1185">Reference proteome</keyword>
<dbReference type="CDD" id="cd14066">
    <property type="entry name" value="STKc_IRAK"/>
    <property type="match status" value="1"/>
</dbReference>
<dbReference type="Pfam" id="PF11883">
    <property type="entry name" value="DUF3403"/>
    <property type="match status" value="1"/>
</dbReference>
<dbReference type="GO" id="GO:0005886">
    <property type="term" value="C:plasma membrane"/>
    <property type="evidence" value="ECO:0007669"/>
    <property type="project" value="TreeGrafter"/>
</dbReference>
<dbReference type="PROSITE" id="PS00108">
    <property type="entry name" value="PROTEIN_KINASE_ST"/>
    <property type="match status" value="1"/>
</dbReference>
<dbReference type="InterPro" id="IPR021820">
    <property type="entry name" value="S-locus_recpt_kinase_C"/>
</dbReference>
<dbReference type="Proteomes" id="UP000634136">
    <property type="component" value="Unassembled WGS sequence"/>
</dbReference>
<evidence type="ECO:0000256" key="2">
    <source>
        <dbReference type="ARBA" id="ARBA00022527"/>
    </source>
</evidence>
<comment type="catalytic activity">
    <reaction evidence="11">
        <text>L-seryl-[protein] + ATP = O-phospho-L-seryl-[protein] + ADP + H(+)</text>
        <dbReference type="Rhea" id="RHEA:17989"/>
        <dbReference type="Rhea" id="RHEA-COMP:9863"/>
        <dbReference type="Rhea" id="RHEA-COMP:11604"/>
        <dbReference type="ChEBI" id="CHEBI:15378"/>
        <dbReference type="ChEBI" id="CHEBI:29999"/>
        <dbReference type="ChEBI" id="CHEBI:30616"/>
        <dbReference type="ChEBI" id="CHEBI:83421"/>
        <dbReference type="ChEBI" id="CHEBI:456216"/>
        <dbReference type="EC" id="2.7.11.1"/>
    </reaction>
</comment>
<dbReference type="InterPro" id="IPR011009">
    <property type="entry name" value="Kinase-like_dom_sf"/>
</dbReference>
<dbReference type="Gene3D" id="3.30.200.20">
    <property type="entry name" value="Phosphorylase Kinase, domain 1"/>
    <property type="match status" value="1"/>
</dbReference>
<dbReference type="GO" id="GO:0005524">
    <property type="term" value="F:ATP binding"/>
    <property type="evidence" value="ECO:0007669"/>
    <property type="project" value="UniProtKB-KW"/>
</dbReference>